<dbReference type="EMBL" id="MF197534">
    <property type="protein sequence ID" value="AVM80959.1"/>
    <property type="molecule type" value="Genomic_DNA"/>
</dbReference>
<evidence type="ECO:0000256" key="1">
    <source>
        <dbReference type="ARBA" id="ARBA00008889"/>
    </source>
</evidence>
<protein>
    <submittedName>
        <fullName evidence="2">Ribosomal protein L10</fullName>
    </submittedName>
</protein>
<dbReference type="SUPFAM" id="SSF160369">
    <property type="entry name" value="Ribosomal protein L10-like"/>
    <property type="match status" value="1"/>
</dbReference>
<evidence type="ECO:0000313" key="2">
    <source>
        <dbReference type="EMBL" id="AVM80959.1"/>
    </source>
</evidence>
<organism evidence="2">
    <name type="scientific">Prototheca zopfii</name>
    <dbReference type="NCBI Taxonomy" id="3112"/>
    <lineage>
        <taxon>Eukaryota</taxon>
        <taxon>Viridiplantae</taxon>
        <taxon>Chlorophyta</taxon>
        <taxon>core chlorophytes</taxon>
        <taxon>Trebouxiophyceae</taxon>
        <taxon>Chlorellales</taxon>
        <taxon>Chlorellaceae</taxon>
        <taxon>Prototheca</taxon>
    </lineage>
</organism>
<proteinExistence type="inferred from homology"/>
<sequence>MITTNQLKQLQIEKTKHFLKNNKYIFFLHWTPLTTSEIKQFKQKFNFNKKEVNTISILKVKNTIFSNTNEFADLNLPKIEGPNLFLGCSSEQSLKQVYNLLKKIPNIIIIGAFIENMNLNHLELEVYFNKIHNQNVSYNFNATLTNLVSNNVNLGFLKTYQSLNYVLTNIHSK</sequence>
<keyword evidence="2" id="KW-0687">Ribonucleoprotein</keyword>
<keyword evidence="2" id="KW-0496">Mitochondrion</keyword>
<dbReference type="InterPro" id="IPR043141">
    <property type="entry name" value="Ribosomal_uL10-like_sf"/>
</dbReference>
<dbReference type="Gene3D" id="3.30.70.1730">
    <property type="match status" value="1"/>
</dbReference>
<dbReference type="AlphaFoldDB" id="A0A2P1G7M7"/>
<accession>A0A2P1G7M7</accession>
<dbReference type="GO" id="GO:0005840">
    <property type="term" value="C:ribosome"/>
    <property type="evidence" value="ECO:0007669"/>
    <property type="project" value="UniProtKB-KW"/>
</dbReference>
<keyword evidence="2" id="KW-0689">Ribosomal protein</keyword>
<name>A0A2P1G7M7_9CHLO</name>
<comment type="similarity">
    <text evidence="1">Belongs to the universal ribosomal protein uL10 family.</text>
</comment>
<geneLocation type="mitochondrion" evidence="2"/>
<reference evidence="2" key="1">
    <citation type="journal article" date="2018" name="Sci. Rep.">
        <title>Genome sequencing of Prototheca zopfii genotypes 1 and 2 provides evidence of a severe reduction in organellar genomes.</title>
        <authorList>
            <person name="Severgnini M."/>
            <person name="Lazzari B."/>
            <person name="Capra E."/>
            <person name="Chessa S."/>
            <person name="Luini M."/>
            <person name="Bordoni R."/>
            <person name="Castiglioni B."/>
            <person name="Ricchi M."/>
            <person name="Cremonesi P."/>
        </authorList>
    </citation>
    <scope>NUCLEOTIDE SEQUENCE</scope>
    <source>
        <strain evidence="2">SAG 2021</strain>
    </source>
</reference>
<gene>
    <name evidence="2" type="primary">rpl10</name>
</gene>